<evidence type="ECO:0000256" key="2">
    <source>
        <dbReference type="ARBA" id="ARBA00022603"/>
    </source>
</evidence>
<dbReference type="PANTHER" id="PTHR13847:SF283">
    <property type="entry name" value="TRNA 5-METHYLAMINOMETHYL-2-THIOURIDINE BIOSYNTHESIS BIFUNCTIONAL PROTEIN MNMC"/>
    <property type="match status" value="1"/>
</dbReference>
<dbReference type="EMBL" id="ACEO02000011">
    <property type="protein sequence ID" value="EFC51392.1"/>
    <property type="molecule type" value="Genomic_DNA"/>
</dbReference>
<keyword evidence="2" id="KW-0489">Methyltransferase</keyword>
<dbReference type="GO" id="GO:0005737">
    <property type="term" value="C:cytoplasm"/>
    <property type="evidence" value="ECO:0007669"/>
    <property type="project" value="TreeGrafter"/>
</dbReference>
<evidence type="ECO:0000259" key="10">
    <source>
        <dbReference type="Pfam" id="PF01266"/>
    </source>
</evidence>
<gene>
    <name evidence="11" type="primary">mnmC</name>
    <name evidence="11" type="ORF">NEISUBOT_05119</name>
</gene>
<evidence type="ECO:0000256" key="1">
    <source>
        <dbReference type="ARBA" id="ARBA00022490"/>
    </source>
</evidence>
<dbReference type="GO" id="GO:0016645">
    <property type="term" value="F:oxidoreductase activity, acting on the CH-NH group of donors"/>
    <property type="evidence" value="ECO:0007669"/>
    <property type="project" value="InterPro"/>
</dbReference>
<accession>A0A9W5IPE3</accession>
<sequence>MKINWKSKYHAILSKPVRIFYPRKPRYNKASFFRRPFIMTCLAWNTTPTLATLCRAIEQHTAPLYLIVCLPENNIPDFPLSNHPSELEDRLNNRLAQAMKCLQFNSVNVLENLLPNVHLWMVPPHRADRLHEHFHHIEWQTEAIPQVRPSPLKPWFRRPEHQAAPEHVLIIGAGIAGAATARKLAEHGVRVTVLEAGKAAQAGSGNRQGLLYAKISPHNTEQTELLLTGYGYTRRLLEDLLPDSDVWGGDGVLHLNFDDSERKRNQALGLQHQHKHLYRRVSAEEAAHIAGIDVFSDGLYWPQGVWLNPPAVVHALLNHPLIELHEHSPLTAVSHDGTQWTAHTPDAHFNASHIVYCMGAHSPTAADTNVSVLPFRQIRGQTGVVSASPFSQKLRCAISGESYISPSWQGRHCYGATFVLNSNDETWYPHEETDNRAALQQLNPPLAQSLFEQDSFSDGLQDTQGHAALRCDSLDHLPVVGALGDITVMQSAYAKLALDKNYRLDNIPCPYLPNAYINTAHGTRGLATAPICAAAIATEILGLPHPLSQRLRTALHPNRTIIRAIVRQQPLLSV</sequence>
<dbReference type="GO" id="GO:0032259">
    <property type="term" value="P:methylation"/>
    <property type="evidence" value="ECO:0007669"/>
    <property type="project" value="UniProtKB-KW"/>
</dbReference>
<organism evidence="11 12">
    <name type="scientific">Neisseria subflava NJ9703</name>
    <dbReference type="NCBI Taxonomy" id="546268"/>
    <lineage>
        <taxon>Bacteria</taxon>
        <taxon>Pseudomonadati</taxon>
        <taxon>Pseudomonadota</taxon>
        <taxon>Betaproteobacteria</taxon>
        <taxon>Neisseriales</taxon>
        <taxon>Neisseriaceae</taxon>
        <taxon>Neisseria</taxon>
    </lineage>
</organism>
<evidence type="ECO:0000256" key="9">
    <source>
        <dbReference type="ARBA" id="ARBA00023268"/>
    </source>
</evidence>
<evidence type="ECO:0000313" key="11">
    <source>
        <dbReference type="EMBL" id="EFC51392.1"/>
    </source>
</evidence>
<evidence type="ECO:0000256" key="4">
    <source>
        <dbReference type="ARBA" id="ARBA00022679"/>
    </source>
</evidence>
<evidence type="ECO:0000256" key="3">
    <source>
        <dbReference type="ARBA" id="ARBA00022630"/>
    </source>
</evidence>
<dbReference type="SUPFAM" id="SSF51905">
    <property type="entry name" value="FAD/NAD(P)-binding domain"/>
    <property type="match status" value="1"/>
</dbReference>
<reference evidence="11 12" key="1">
    <citation type="submission" date="2010-01" db="EMBL/GenBank/DDBJ databases">
        <authorList>
            <person name="Weinstock G."/>
            <person name="Sodergren E."/>
            <person name="Clifton S."/>
            <person name="Fulton L."/>
            <person name="Fulton B."/>
            <person name="Courtney L."/>
            <person name="Fronick C."/>
            <person name="Harrison M."/>
            <person name="Strong C."/>
            <person name="Farmer C."/>
            <person name="Delahaunty K."/>
            <person name="Markovic C."/>
            <person name="Hall O."/>
            <person name="Minx P."/>
            <person name="Tomlinson C."/>
            <person name="Mitreva M."/>
            <person name="Nelson J."/>
            <person name="Hou S."/>
            <person name="Wollam A."/>
            <person name="Pepin K.H."/>
            <person name="Johnson M."/>
            <person name="Bhonagiri V."/>
            <person name="Nash W.E."/>
            <person name="Warren W."/>
            <person name="Chinwalla A."/>
            <person name="Mardis E.R."/>
            <person name="Wilson R.K."/>
        </authorList>
    </citation>
    <scope>NUCLEOTIDE SEQUENCE [LARGE SCALE GENOMIC DNA]</scope>
    <source>
        <strain evidence="11 12">NJ9703</strain>
    </source>
</reference>
<dbReference type="Gene3D" id="3.30.9.10">
    <property type="entry name" value="D-Amino Acid Oxidase, subunit A, domain 2"/>
    <property type="match status" value="1"/>
</dbReference>
<keyword evidence="7" id="KW-0274">FAD</keyword>
<keyword evidence="5" id="KW-0949">S-adenosyl-L-methionine</keyword>
<dbReference type="InterPro" id="IPR036188">
    <property type="entry name" value="FAD/NAD-bd_sf"/>
</dbReference>
<comment type="caution">
    <text evidence="11">The sequence shown here is derived from an EMBL/GenBank/DDBJ whole genome shotgun (WGS) entry which is preliminary data.</text>
</comment>
<dbReference type="Gene3D" id="3.50.50.60">
    <property type="entry name" value="FAD/NAD(P)-binding domain"/>
    <property type="match status" value="1"/>
</dbReference>
<evidence type="ECO:0000256" key="6">
    <source>
        <dbReference type="ARBA" id="ARBA00022694"/>
    </source>
</evidence>
<dbReference type="InterPro" id="IPR017610">
    <property type="entry name" value="tRNA_S-uridine_synth_MnmC_C"/>
</dbReference>
<dbReference type="Proteomes" id="UP000004621">
    <property type="component" value="Unassembled WGS sequence"/>
</dbReference>
<dbReference type="Pfam" id="PF01266">
    <property type="entry name" value="DAO"/>
    <property type="match status" value="1"/>
</dbReference>
<proteinExistence type="predicted"/>
<evidence type="ECO:0000313" key="12">
    <source>
        <dbReference type="Proteomes" id="UP000004621"/>
    </source>
</evidence>
<protein>
    <submittedName>
        <fullName evidence="11">tRNA U-34 5-methylaminomethyl-2-thiouridine biosynthesis protein MnmC</fullName>
    </submittedName>
</protein>
<dbReference type="GO" id="GO:0008033">
    <property type="term" value="P:tRNA processing"/>
    <property type="evidence" value="ECO:0007669"/>
    <property type="project" value="UniProtKB-KW"/>
</dbReference>
<dbReference type="NCBIfam" id="TIGR03197">
    <property type="entry name" value="MnmC_Cterm"/>
    <property type="match status" value="1"/>
</dbReference>
<keyword evidence="1" id="KW-0963">Cytoplasm</keyword>
<evidence type="ECO:0000256" key="5">
    <source>
        <dbReference type="ARBA" id="ARBA00022691"/>
    </source>
</evidence>
<keyword evidence="4" id="KW-0808">Transferase</keyword>
<feature type="domain" description="FAD dependent oxidoreductase" evidence="10">
    <location>
        <begin position="168"/>
        <end position="537"/>
    </location>
</feature>
<dbReference type="AlphaFoldDB" id="A0A9W5IPE3"/>
<keyword evidence="8" id="KW-0560">Oxidoreductase</keyword>
<dbReference type="GO" id="GO:0008168">
    <property type="term" value="F:methyltransferase activity"/>
    <property type="evidence" value="ECO:0007669"/>
    <property type="project" value="UniProtKB-KW"/>
</dbReference>
<dbReference type="InterPro" id="IPR006076">
    <property type="entry name" value="FAD-dep_OxRdtase"/>
</dbReference>
<keyword evidence="6" id="KW-0819">tRNA processing</keyword>
<keyword evidence="3" id="KW-0285">Flavoprotein</keyword>
<dbReference type="PANTHER" id="PTHR13847">
    <property type="entry name" value="SARCOSINE DEHYDROGENASE-RELATED"/>
    <property type="match status" value="1"/>
</dbReference>
<name>A0A9W5IPE3_NEISU</name>
<dbReference type="PRINTS" id="PR00420">
    <property type="entry name" value="RNGMNOXGNASE"/>
</dbReference>
<evidence type="ECO:0000256" key="7">
    <source>
        <dbReference type="ARBA" id="ARBA00022827"/>
    </source>
</evidence>
<evidence type="ECO:0000256" key="8">
    <source>
        <dbReference type="ARBA" id="ARBA00023002"/>
    </source>
</evidence>
<keyword evidence="9" id="KW-0511">Multifunctional enzyme</keyword>